<dbReference type="EMBL" id="BAAACF010000002">
    <property type="protein sequence ID" value="GAA0726309.1"/>
    <property type="molecule type" value="Genomic_DNA"/>
</dbReference>
<evidence type="ECO:0000259" key="1">
    <source>
        <dbReference type="Pfam" id="PF12652"/>
    </source>
</evidence>
<dbReference type="Proteomes" id="UP001500339">
    <property type="component" value="Unassembled WGS sequence"/>
</dbReference>
<proteinExistence type="predicted"/>
<accession>A0ABN1J1Z1</accession>
<dbReference type="InterPro" id="IPR024207">
    <property type="entry name" value="CotJB_dom"/>
</dbReference>
<feature type="domain" description="Protein CotJB" evidence="1">
    <location>
        <begin position="13"/>
        <end position="88"/>
    </location>
</feature>
<reference evidence="2 3" key="1">
    <citation type="journal article" date="2019" name="Int. J. Syst. Evol. Microbiol.">
        <title>The Global Catalogue of Microorganisms (GCM) 10K type strain sequencing project: providing services to taxonomists for standard genome sequencing and annotation.</title>
        <authorList>
            <consortium name="The Broad Institute Genomics Platform"/>
            <consortium name="The Broad Institute Genome Sequencing Center for Infectious Disease"/>
            <person name="Wu L."/>
            <person name="Ma J."/>
        </authorList>
    </citation>
    <scope>NUCLEOTIDE SEQUENCE [LARGE SCALE GENOMIC DNA]</scope>
    <source>
        <strain evidence="2 3">JCM 1405</strain>
    </source>
</reference>
<comment type="caution">
    <text evidence="2">The sequence shown here is derived from an EMBL/GenBank/DDBJ whole genome shotgun (WGS) entry which is preliminary data.</text>
</comment>
<gene>
    <name evidence="2" type="ORF">GCM10008905_22740</name>
</gene>
<dbReference type="InterPro" id="IPR016571">
    <property type="entry name" value="Spore_coat_assembly_CotJB"/>
</dbReference>
<organism evidence="2 3">
    <name type="scientific">Clostridium malenominatum</name>
    <dbReference type="NCBI Taxonomy" id="1539"/>
    <lineage>
        <taxon>Bacteria</taxon>
        <taxon>Bacillati</taxon>
        <taxon>Bacillota</taxon>
        <taxon>Clostridia</taxon>
        <taxon>Eubacteriales</taxon>
        <taxon>Clostridiaceae</taxon>
        <taxon>Clostridium</taxon>
    </lineage>
</organism>
<dbReference type="RefSeq" id="WP_343769785.1">
    <property type="nucleotide sequence ID" value="NZ_BAAACF010000002.1"/>
</dbReference>
<evidence type="ECO:0000313" key="2">
    <source>
        <dbReference type="EMBL" id="GAA0726309.1"/>
    </source>
</evidence>
<protein>
    <submittedName>
        <fullName evidence="2">Spore coat protein CotJB</fullName>
    </submittedName>
</protein>
<dbReference type="PIRSF" id="PIRSF010606">
    <property type="entry name" value="Spore_coat_CotJB"/>
    <property type="match status" value="1"/>
</dbReference>
<sequence length="91" mass="10866">MDKSDKKCSNRSQMLNKIRELEFAAVELNLFLDNFPHNHQALADFNCVTENLMKLKRRFEMEYGPLTNFGYAQSKAPWRWVEDPWPWEIGE</sequence>
<dbReference type="Pfam" id="PF12652">
    <property type="entry name" value="CotJB"/>
    <property type="match status" value="1"/>
</dbReference>
<evidence type="ECO:0000313" key="3">
    <source>
        <dbReference type="Proteomes" id="UP001500339"/>
    </source>
</evidence>
<name>A0ABN1J1Z1_9CLOT</name>
<keyword evidence="3" id="KW-1185">Reference proteome</keyword>
<keyword evidence="2" id="KW-0167">Capsid protein</keyword>
<keyword evidence="2" id="KW-0946">Virion</keyword>